<dbReference type="EMBL" id="CM031809">
    <property type="protein sequence ID" value="KAG6666919.1"/>
    <property type="molecule type" value="Genomic_DNA"/>
</dbReference>
<dbReference type="InterPro" id="IPR011016">
    <property type="entry name" value="Znf_RING-CH"/>
</dbReference>
<feature type="transmembrane region" description="Helical" evidence="5">
    <location>
        <begin position="12"/>
        <end position="36"/>
    </location>
</feature>
<dbReference type="Proteomes" id="UP000811609">
    <property type="component" value="Chromosome 1"/>
</dbReference>
<keyword evidence="5" id="KW-0472">Membrane</keyword>
<evidence type="ECO:0000256" key="2">
    <source>
        <dbReference type="ARBA" id="ARBA00022771"/>
    </source>
</evidence>
<keyword evidence="3" id="KW-0862">Zinc</keyword>
<organism evidence="7 8">
    <name type="scientific">Carya illinoinensis</name>
    <name type="common">Pecan</name>
    <dbReference type="NCBI Taxonomy" id="32201"/>
    <lineage>
        <taxon>Eukaryota</taxon>
        <taxon>Viridiplantae</taxon>
        <taxon>Streptophyta</taxon>
        <taxon>Embryophyta</taxon>
        <taxon>Tracheophyta</taxon>
        <taxon>Spermatophyta</taxon>
        <taxon>Magnoliopsida</taxon>
        <taxon>eudicotyledons</taxon>
        <taxon>Gunneridae</taxon>
        <taxon>Pentapetalae</taxon>
        <taxon>rosids</taxon>
        <taxon>fabids</taxon>
        <taxon>Fagales</taxon>
        <taxon>Juglandaceae</taxon>
        <taxon>Carya</taxon>
    </lineage>
</organism>
<keyword evidence="5" id="KW-0812">Transmembrane</keyword>
<dbReference type="PANTHER" id="PTHR45969">
    <property type="entry name" value="RING ZINC FINGER PROTEIN-RELATED"/>
    <property type="match status" value="1"/>
</dbReference>
<gene>
    <name evidence="7" type="ORF">CIPAW_01G064200</name>
</gene>
<keyword evidence="1" id="KW-0479">Metal-binding</keyword>
<dbReference type="PROSITE" id="PS50089">
    <property type="entry name" value="ZF_RING_2"/>
    <property type="match status" value="1"/>
</dbReference>
<evidence type="ECO:0000256" key="3">
    <source>
        <dbReference type="ARBA" id="ARBA00022833"/>
    </source>
</evidence>
<name>A0A8T1RJV2_CARIL</name>
<proteinExistence type="predicted"/>
<dbReference type="PANTHER" id="PTHR45969:SF10">
    <property type="entry name" value="BRASSINOSTEROID-RESPONSIVE RING PROTEIN 1"/>
    <property type="match status" value="1"/>
</dbReference>
<protein>
    <recommendedName>
        <fullName evidence="6">RING-type domain-containing protein</fullName>
    </recommendedName>
</protein>
<keyword evidence="8" id="KW-1185">Reference proteome</keyword>
<dbReference type="GO" id="GO:0008270">
    <property type="term" value="F:zinc ion binding"/>
    <property type="evidence" value="ECO:0007669"/>
    <property type="project" value="UniProtKB-KW"/>
</dbReference>
<evidence type="ECO:0000256" key="5">
    <source>
        <dbReference type="SAM" id="Phobius"/>
    </source>
</evidence>
<evidence type="ECO:0000259" key="6">
    <source>
        <dbReference type="PROSITE" id="PS50089"/>
    </source>
</evidence>
<evidence type="ECO:0000313" key="8">
    <source>
        <dbReference type="Proteomes" id="UP000811609"/>
    </source>
</evidence>
<reference evidence="7" key="1">
    <citation type="submission" date="2020-12" db="EMBL/GenBank/DDBJ databases">
        <title>WGS assembly of Carya illinoinensis cv. Pawnee.</title>
        <authorList>
            <person name="Platts A."/>
            <person name="Shu S."/>
            <person name="Wright S."/>
            <person name="Barry K."/>
            <person name="Edger P."/>
            <person name="Pires J.C."/>
            <person name="Schmutz J."/>
        </authorList>
    </citation>
    <scope>NUCLEOTIDE SEQUENCE</scope>
    <source>
        <tissue evidence="7">Leaf</tissue>
    </source>
</reference>
<dbReference type="SMART" id="SM00744">
    <property type="entry name" value="RINGv"/>
    <property type="match status" value="1"/>
</dbReference>
<evidence type="ECO:0000313" key="7">
    <source>
        <dbReference type="EMBL" id="KAG6666919.1"/>
    </source>
</evidence>
<sequence length="163" mass="19112">MTMGFPAGYSVVFFHALSVLDFIRSFIFLLSHFLGLSDFLKTYSIRPVDEARMPEHKPKLVFALLIQEFLPVMKFQDLAESARPGDLPESCAVCLYEFEGGEEIRWLRNCRHIFHRTCLDQWMDHDRKTCPLCRTQFVPEEMKDEFNRRLWTASGHGPDLYSE</sequence>
<evidence type="ECO:0000256" key="4">
    <source>
        <dbReference type="PROSITE-ProRule" id="PRU00175"/>
    </source>
</evidence>
<evidence type="ECO:0000256" key="1">
    <source>
        <dbReference type="ARBA" id="ARBA00022723"/>
    </source>
</evidence>
<keyword evidence="2 4" id="KW-0863">Zinc-finger</keyword>
<feature type="domain" description="RING-type" evidence="6">
    <location>
        <begin position="91"/>
        <end position="134"/>
    </location>
</feature>
<dbReference type="SMART" id="SM00184">
    <property type="entry name" value="RING"/>
    <property type="match status" value="1"/>
</dbReference>
<dbReference type="InterPro" id="IPR001841">
    <property type="entry name" value="Znf_RING"/>
</dbReference>
<dbReference type="FunFam" id="3.30.40.10:FF:000497">
    <property type="entry name" value="RING-H2 finger protein ATL73"/>
    <property type="match status" value="1"/>
</dbReference>
<dbReference type="AlphaFoldDB" id="A0A8T1RJV2"/>
<dbReference type="Pfam" id="PF13639">
    <property type="entry name" value="zf-RING_2"/>
    <property type="match status" value="1"/>
</dbReference>
<dbReference type="GO" id="GO:0016567">
    <property type="term" value="P:protein ubiquitination"/>
    <property type="evidence" value="ECO:0007669"/>
    <property type="project" value="TreeGrafter"/>
</dbReference>
<keyword evidence="5" id="KW-1133">Transmembrane helix</keyword>
<accession>A0A8T1RJV2</accession>
<dbReference type="GO" id="GO:0061630">
    <property type="term" value="F:ubiquitin protein ligase activity"/>
    <property type="evidence" value="ECO:0007669"/>
    <property type="project" value="TreeGrafter"/>
</dbReference>
<comment type="caution">
    <text evidence="7">The sequence shown here is derived from an EMBL/GenBank/DDBJ whole genome shotgun (WGS) entry which is preliminary data.</text>
</comment>